<evidence type="ECO:0000313" key="3">
    <source>
        <dbReference type="EMBL" id="CCO66368.1"/>
    </source>
</evidence>
<dbReference type="GO" id="GO:0000506">
    <property type="term" value="C:glycosylphosphatidylinositol-N-acetylglucosaminyltransferase (GPI-GnT) complex"/>
    <property type="evidence" value="ECO:0007669"/>
    <property type="project" value="TreeGrafter"/>
</dbReference>
<dbReference type="STRING" id="41875.K8F268"/>
<dbReference type="GO" id="GO:0006506">
    <property type="term" value="P:GPI anchor biosynthetic process"/>
    <property type="evidence" value="ECO:0007669"/>
    <property type="project" value="InterPro"/>
</dbReference>
<accession>K8F268</accession>
<protein>
    <submittedName>
        <fullName evidence="3">N-acetylglucosaminyl-phosphatidylinositol biosynthetic protein</fullName>
    </submittedName>
</protein>
<dbReference type="AlphaFoldDB" id="K8F268"/>
<dbReference type="PANTHER" id="PTHR45871">
    <property type="entry name" value="N-ACETYLGLUCOSAMINYL-PHOSPHATIDYLINOSITOL BIOSYNTHETIC PROTEIN"/>
    <property type="match status" value="1"/>
</dbReference>
<dbReference type="PANTHER" id="PTHR45871:SF1">
    <property type="entry name" value="PHOSPHATIDYLINOSITOL N-ACETYLGLUCOSAMINYLTRANSFERASE SUBUNIT A"/>
    <property type="match status" value="1"/>
</dbReference>
<evidence type="ECO:0000313" key="4">
    <source>
        <dbReference type="Proteomes" id="UP000198341"/>
    </source>
</evidence>
<dbReference type="eggNOG" id="KOG1111">
    <property type="taxonomic scope" value="Eukaryota"/>
</dbReference>
<keyword evidence="4" id="KW-1185">Reference proteome</keyword>
<dbReference type="GeneID" id="19014599"/>
<evidence type="ECO:0000259" key="2">
    <source>
        <dbReference type="Pfam" id="PF08288"/>
    </source>
</evidence>
<dbReference type="EMBL" id="FO082272">
    <property type="protein sequence ID" value="CCO66368.1"/>
    <property type="molecule type" value="Genomic_DNA"/>
</dbReference>
<feature type="domain" description="PIGA GPI anchor biosynthesis" evidence="2">
    <location>
        <begin position="66"/>
        <end position="152"/>
    </location>
</feature>
<dbReference type="Proteomes" id="UP000198341">
    <property type="component" value="Chromosome 7"/>
</dbReference>
<organism evidence="3 4">
    <name type="scientific">Bathycoccus prasinos</name>
    <dbReference type="NCBI Taxonomy" id="41875"/>
    <lineage>
        <taxon>Eukaryota</taxon>
        <taxon>Viridiplantae</taxon>
        <taxon>Chlorophyta</taxon>
        <taxon>Mamiellophyceae</taxon>
        <taxon>Mamiellales</taxon>
        <taxon>Bathycoccaceae</taxon>
        <taxon>Bathycoccus</taxon>
    </lineage>
</organism>
<sequence>MSRDTHRQRKLSICFVSDFFLPHVGGVELHIAHLAGKLAERGHKVCVFTHSYNDDDNNTDSNTNETYSGVRYLKSGVKVYYVPRVTIKGTNCCFPTIFGVLKIFRIACVRENVNVVHAHQGGTLSHECVLHAKTLQIPCVVFTDHSLFGMNDDVASIHSNKVLRMTLGEADRAVCVTNAAKENTCLRGGMNVVPVRRKKKKKRKGRDDEEKEEVVYELRGFDPRKIEVIPNAVDGEAFYPPSRATEKRSEGKSSSRSSGSESSNNSSNSGSAKTRGKKEVTIVVCSRLTYRKGIHLLAKLIPLTLKRNKNVRFIIAGSGPMEPHLREVCEKTHKKECKGKVEFLGDAKHENVPNILRRGDIFLNCSLTEAFCTAIVEAASCGLVVVATGVGGVPEVLPGVTMVTSPAASEKKSTMETGTGGRRKLKAGKPKEITSSFLAPPTVSGLFEQLEKAIALVANGEIGDREREALGDQILQKYSWSAVAKTTENLYLDVLLEKEKRKKKRKKTVEDERDDDDFANRVIEKCTSQGVVFGPLLCCIAALTKLYLKALEFADPAENIRERSNFFTTTNNHPIIADSSKRQRKNGSDAMRGDDVDIGRFLVSKRKRRRDRRRRE</sequence>
<dbReference type="KEGG" id="bpg:Bathy07g01090"/>
<feature type="region of interest" description="Disordered" evidence="1">
    <location>
        <begin position="237"/>
        <end position="274"/>
    </location>
</feature>
<evidence type="ECO:0000256" key="1">
    <source>
        <dbReference type="SAM" id="MobiDB-lite"/>
    </source>
</evidence>
<feature type="compositionally biased region" description="Low complexity" evidence="1">
    <location>
        <begin position="254"/>
        <end position="271"/>
    </location>
</feature>
<gene>
    <name evidence="3" type="ORF">Bathy07g01090</name>
</gene>
<proteinExistence type="predicted"/>
<reference evidence="3 4" key="1">
    <citation type="submission" date="2011-10" db="EMBL/GenBank/DDBJ databases">
        <authorList>
            <person name="Genoscope - CEA"/>
        </authorList>
    </citation>
    <scope>NUCLEOTIDE SEQUENCE [LARGE SCALE GENOMIC DNA]</scope>
    <source>
        <strain evidence="3 4">RCC 1105</strain>
    </source>
</reference>
<name>K8F268_9CHLO</name>
<dbReference type="RefSeq" id="XP_007512280.1">
    <property type="nucleotide sequence ID" value="XM_007512218.1"/>
</dbReference>
<dbReference type="OrthoDB" id="734129at2759"/>
<dbReference type="Pfam" id="PF08288">
    <property type="entry name" value="PIGA"/>
    <property type="match status" value="1"/>
</dbReference>
<dbReference type="InterPro" id="IPR013234">
    <property type="entry name" value="PIGA_GPI_anchor_biosynthesis"/>
</dbReference>
<dbReference type="Pfam" id="PF13692">
    <property type="entry name" value="Glyco_trans_1_4"/>
    <property type="match status" value="1"/>
</dbReference>
<feature type="region of interest" description="Disordered" evidence="1">
    <location>
        <begin position="407"/>
        <end position="427"/>
    </location>
</feature>
<dbReference type="SUPFAM" id="SSF53756">
    <property type="entry name" value="UDP-Glycosyltransferase/glycogen phosphorylase"/>
    <property type="match status" value="1"/>
</dbReference>
<dbReference type="GO" id="GO:0017176">
    <property type="term" value="F:phosphatidylinositol N-acetylglucosaminyltransferase activity"/>
    <property type="evidence" value="ECO:0007669"/>
    <property type="project" value="TreeGrafter"/>
</dbReference>
<feature type="compositionally biased region" description="Basic and acidic residues" evidence="1">
    <location>
        <begin position="244"/>
        <end position="253"/>
    </location>
</feature>
<dbReference type="Gene3D" id="3.40.50.2000">
    <property type="entry name" value="Glycogen Phosphorylase B"/>
    <property type="match status" value="2"/>
</dbReference>